<dbReference type="PANTHER" id="PTHR34874">
    <property type="entry name" value="PROTEIN YCHN"/>
    <property type="match status" value="1"/>
</dbReference>
<dbReference type="GeneID" id="24829826"/>
<dbReference type="AlphaFoldDB" id="A0A0E3SCU5"/>
<dbReference type="SUPFAM" id="SSF75169">
    <property type="entry name" value="DsrEFH-like"/>
    <property type="match status" value="1"/>
</dbReference>
<name>A0A0E3SCU5_9EURY</name>
<gene>
    <name evidence="1" type="ORF">MSHOH_0680</name>
</gene>
<accession>A0A0E3SCU5</accession>
<dbReference type="Pfam" id="PF02635">
    <property type="entry name" value="DsrE"/>
    <property type="match status" value="1"/>
</dbReference>
<dbReference type="RefSeq" id="WP_048137432.1">
    <property type="nucleotide sequence ID" value="NZ_CP009516.1"/>
</dbReference>
<dbReference type="PATRIC" id="fig|1434110.4.peg.832"/>
<keyword evidence="2" id="KW-1185">Reference proteome</keyword>
<dbReference type="Gene3D" id="3.40.1260.10">
    <property type="entry name" value="DsrEFH-like"/>
    <property type="match status" value="1"/>
</dbReference>
<sequence length="114" mass="12396">MKSVFYLLDTAPYGSEKAFGALNAAAVSLNKMHVVLGLYGDGVYLVAAGQDSNKLGVPNLSDILYSYGELNVLVHEPSLIERGLFGETLIETMELVDEKDFLEAMESSDCVILF</sequence>
<dbReference type="InterPro" id="IPR003787">
    <property type="entry name" value="Sulphur_relay_DsrE/F-like"/>
</dbReference>
<protein>
    <submittedName>
        <fullName evidence="1">Uncharacterized protein involved in the oxidation of intracellular sulfur</fullName>
    </submittedName>
</protein>
<dbReference type="PANTHER" id="PTHR34874:SF1">
    <property type="entry name" value="PROTEIN YCHN"/>
    <property type="match status" value="1"/>
</dbReference>
<organism evidence="1 2">
    <name type="scientific">Methanosarcina horonobensis HB-1 = JCM 15518</name>
    <dbReference type="NCBI Taxonomy" id="1434110"/>
    <lineage>
        <taxon>Archaea</taxon>
        <taxon>Methanobacteriati</taxon>
        <taxon>Methanobacteriota</taxon>
        <taxon>Stenosarchaea group</taxon>
        <taxon>Methanomicrobia</taxon>
        <taxon>Methanosarcinales</taxon>
        <taxon>Methanosarcinaceae</taxon>
        <taxon>Methanosarcina</taxon>
    </lineage>
</organism>
<dbReference type="HOGENOM" id="CLU_167315_0_0_2"/>
<dbReference type="KEGG" id="mhor:MSHOH_0680"/>
<evidence type="ECO:0000313" key="1">
    <source>
        <dbReference type="EMBL" id="AKB77163.1"/>
    </source>
</evidence>
<reference evidence="1 2" key="1">
    <citation type="submission" date="2014-07" db="EMBL/GenBank/DDBJ databases">
        <title>Methanogenic archaea and the global carbon cycle.</title>
        <authorList>
            <person name="Henriksen J.R."/>
            <person name="Luke J."/>
            <person name="Reinhart S."/>
            <person name="Benedict M.N."/>
            <person name="Youngblut N.D."/>
            <person name="Metcalf M.E."/>
            <person name="Whitaker R.J."/>
            <person name="Metcalf W.W."/>
        </authorList>
    </citation>
    <scope>NUCLEOTIDE SEQUENCE [LARGE SCALE GENOMIC DNA]</scope>
    <source>
        <strain evidence="1 2">HB-1</strain>
    </source>
</reference>
<evidence type="ECO:0000313" key="2">
    <source>
        <dbReference type="Proteomes" id="UP000033101"/>
    </source>
</evidence>
<dbReference type="EMBL" id="CP009516">
    <property type="protein sequence ID" value="AKB77163.1"/>
    <property type="molecule type" value="Genomic_DNA"/>
</dbReference>
<dbReference type="OrthoDB" id="68795at2157"/>
<dbReference type="GO" id="GO:0005829">
    <property type="term" value="C:cytosol"/>
    <property type="evidence" value="ECO:0007669"/>
    <property type="project" value="TreeGrafter"/>
</dbReference>
<proteinExistence type="predicted"/>
<dbReference type="Proteomes" id="UP000033101">
    <property type="component" value="Chromosome"/>
</dbReference>
<dbReference type="InterPro" id="IPR027396">
    <property type="entry name" value="DsrEFH-like"/>
</dbReference>
<dbReference type="STRING" id="1434110.MSHOH_0680"/>